<dbReference type="Proteomes" id="UP000501727">
    <property type="component" value="Chromosome"/>
</dbReference>
<protein>
    <submittedName>
        <fullName evidence="6">FAD-binding dehydrogenase</fullName>
    </submittedName>
</protein>
<accession>A0A6F8SQ55</accession>
<dbReference type="PROSITE" id="PS51318">
    <property type="entry name" value="TAT"/>
    <property type="match status" value="1"/>
</dbReference>
<proteinExistence type="predicted"/>
<organism evidence="6 7">
    <name type="scientific">Adlercreutzia hattorii</name>
    <dbReference type="NCBI Taxonomy" id="2707299"/>
    <lineage>
        <taxon>Bacteria</taxon>
        <taxon>Bacillati</taxon>
        <taxon>Actinomycetota</taxon>
        <taxon>Coriobacteriia</taxon>
        <taxon>Eggerthellales</taxon>
        <taxon>Eggerthellaceae</taxon>
        <taxon>Adlercreutzia</taxon>
    </lineage>
</organism>
<evidence type="ECO:0000256" key="3">
    <source>
        <dbReference type="ARBA" id="ARBA00022827"/>
    </source>
</evidence>
<gene>
    <name evidence="6" type="ORF">ADCFC_21830</name>
</gene>
<dbReference type="InterPro" id="IPR036188">
    <property type="entry name" value="FAD/NAD-bd_sf"/>
</dbReference>
<evidence type="ECO:0000256" key="2">
    <source>
        <dbReference type="ARBA" id="ARBA00022630"/>
    </source>
</evidence>
<dbReference type="EMBL" id="AP022829">
    <property type="protein sequence ID" value="BCA89686.1"/>
    <property type="molecule type" value="Genomic_DNA"/>
</dbReference>
<sequence>MHMETGTTRRSFLVGTGVALGTAVGAVALGGCSSKDASSGDQDLASTGVDFDEEYDVVVVGSGLAGLATAVTVGTEGDGATCLLLEKSDSPLGGGNSAFSGGMIMTTDNYDDCLEYVKALRGENETVSDAICEAYVREAMEHANWLRSLGAPDDFYVSYEDPDGFCQGVYKYDAEYTELDPNASVHGIRFNPDNPDGLTHVIKFLSAKADELADVITRKTKAPAVRLIQDPVSCAIEGVTYLDGNKEVNVRANKGVVMCCGGFENNPEMMANYFKAYGCHPAAAVHNTGDGIVMCEKVGASMWHMHGIAGFWPHVVSLDGTGFTSNLEMIDSGYGILVGTNGRRFTPECPAVSYGNNTRVALDLKLTNGNRHGDYQSGGEWMTRHLPAVSWGIFDAAGFEKATTYFPFDDPVAEGFAYSADTIEGLAAQIDVPVEELTRTVATWNAMLQNGGDTQFYRADDGVAPIVEPPFYAARQCPWFLNTDGGPERNEFGQILDHDKNPIPNLYSAGEFGSIWSDMYNGGGNCGECLAFGRISARNCLGIA</sequence>
<dbReference type="PANTHER" id="PTHR43400">
    <property type="entry name" value="FUMARATE REDUCTASE"/>
    <property type="match status" value="1"/>
</dbReference>
<dbReference type="GO" id="GO:0033765">
    <property type="term" value="F:steroid dehydrogenase activity, acting on the CH-CH group of donors"/>
    <property type="evidence" value="ECO:0007669"/>
    <property type="project" value="UniProtKB-ARBA"/>
</dbReference>
<comment type="cofactor">
    <cofactor evidence="1">
        <name>FAD</name>
        <dbReference type="ChEBI" id="CHEBI:57692"/>
    </cofactor>
</comment>
<dbReference type="PANTHER" id="PTHR43400:SF10">
    <property type="entry name" value="3-OXOSTEROID 1-DEHYDROGENASE"/>
    <property type="match status" value="1"/>
</dbReference>
<reference evidence="7" key="1">
    <citation type="journal article" date="2020" name="Microbiol. Resour. Announc.">
        <title>Complete Genome Sequence of Adlercreutzia sp. Strain 8CFCBH1, a Potent Producer of Equol, Isolated from Healthy Japanese Feces.</title>
        <authorList>
            <person name="Ogata Y."/>
            <person name="Sakamoto M."/>
            <person name="Ohkuma M."/>
            <person name="Hattori M."/>
            <person name="Suda W."/>
        </authorList>
    </citation>
    <scope>NUCLEOTIDE SEQUENCE [LARGE SCALE GENOMIC DNA]</scope>
    <source>
        <strain evidence="7">8CFCBH1</strain>
    </source>
</reference>
<dbReference type="InterPro" id="IPR050315">
    <property type="entry name" value="FAD-oxidoreductase_2"/>
</dbReference>
<dbReference type="AlphaFoldDB" id="A0A6F8SQ55"/>
<evidence type="ECO:0000256" key="1">
    <source>
        <dbReference type="ARBA" id="ARBA00001974"/>
    </source>
</evidence>
<dbReference type="InterPro" id="IPR006311">
    <property type="entry name" value="TAT_signal"/>
</dbReference>
<keyword evidence="7" id="KW-1185">Reference proteome</keyword>
<reference evidence="7" key="2">
    <citation type="submission" date="2020-03" db="EMBL/GenBank/DDBJ databases">
        <title>Complete Genome Sequence of Adlercreutzia sp. strain 8CFCBH1 Producing Equol, Isolated from Healthy Japanese Feces.</title>
        <authorList>
            <person name="Ogata Y."/>
            <person name="Sakamoto M."/>
            <person name="Ohkuma M."/>
            <person name="Hattori M."/>
            <person name="Suda W."/>
        </authorList>
    </citation>
    <scope>NUCLEOTIDE SEQUENCE [LARGE SCALE GENOMIC DNA]</scope>
    <source>
        <strain evidence="7">8CFCBH1</strain>
    </source>
</reference>
<evidence type="ECO:0000256" key="4">
    <source>
        <dbReference type="ARBA" id="ARBA00023002"/>
    </source>
</evidence>
<dbReference type="SUPFAM" id="SSF51905">
    <property type="entry name" value="FAD/NAD(P)-binding domain"/>
    <property type="match status" value="1"/>
</dbReference>
<evidence type="ECO:0000313" key="7">
    <source>
        <dbReference type="Proteomes" id="UP000501727"/>
    </source>
</evidence>
<dbReference type="SUPFAM" id="SSF56425">
    <property type="entry name" value="Succinate dehydrogenase/fumarate reductase flavoprotein, catalytic domain"/>
    <property type="match status" value="1"/>
</dbReference>
<dbReference type="KEGG" id="ahat:ADCFC_23050"/>
<evidence type="ECO:0000259" key="5">
    <source>
        <dbReference type="Pfam" id="PF00890"/>
    </source>
</evidence>
<dbReference type="InterPro" id="IPR027477">
    <property type="entry name" value="Succ_DH/fumarate_Rdtase_cat_sf"/>
</dbReference>
<keyword evidence="2" id="KW-0285">Flavoprotein</keyword>
<keyword evidence="3" id="KW-0274">FAD</keyword>
<evidence type="ECO:0000313" key="6">
    <source>
        <dbReference type="EMBL" id="BCA89686.1"/>
    </source>
</evidence>
<dbReference type="Pfam" id="PF00890">
    <property type="entry name" value="FAD_binding_2"/>
    <property type="match status" value="1"/>
</dbReference>
<dbReference type="Gene3D" id="3.50.50.60">
    <property type="entry name" value="FAD/NAD(P)-binding domain"/>
    <property type="match status" value="1"/>
</dbReference>
<name>A0A6F8SQ55_9ACTN</name>
<dbReference type="InterPro" id="IPR003953">
    <property type="entry name" value="FAD-dep_OxRdtase_2_FAD-bd"/>
</dbReference>
<dbReference type="Gene3D" id="3.90.700.10">
    <property type="entry name" value="Succinate dehydrogenase/fumarate reductase flavoprotein, catalytic domain"/>
    <property type="match status" value="1"/>
</dbReference>
<feature type="domain" description="FAD-dependent oxidoreductase 2 FAD-binding" evidence="5">
    <location>
        <begin position="56"/>
        <end position="526"/>
    </location>
</feature>
<keyword evidence="4" id="KW-0560">Oxidoreductase</keyword>
<dbReference type="GO" id="GO:0008202">
    <property type="term" value="P:steroid metabolic process"/>
    <property type="evidence" value="ECO:0007669"/>
    <property type="project" value="UniProtKB-ARBA"/>
</dbReference>